<keyword evidence="3" id="KW-1185">Reference proteome</keyword>
<feature type="region of interest" description="Disordered" evidence="1">
    <location>
        <begin position="1"/>
        <end position="87"/>
    </location>
</feature>
<dbReference type="AlphaFoldDB" id="A0A432M867"/>
<evidence type="ECO:0000256" key="1">
    <source>
        <dbReference type="SAM" id="MobiDB-lite"/>
    </source>
</evidence>
<protein>
    <submittedName>
        <fullName evidence="2">Stress-induced protein</fullName>
    </submittedName>
</protein>
<comment type="caution">
    <text evidence="2">The sequence shown here is derived from an EMBL/GenBank/DDBJ whole genome shotgun (WGS) entry which is preliminary data.</text>
</comment>
<evidence type="ECO:0000313" key="3">
    <source>
        <dbReference type="Proteomes" id="UP000274358"/>
    </source>
</evidence>
<gene>
    <name evidence="2" type="ORF">EKH80_07655</name>
</gene>
<dbReference type="Proteomes" id="UP000274358">
    <property type="component" value="Unassembled WGS sequence"/>
</dbReference>
<proteinExistence type="predicted"/>
<reference evidence="2 3" key="1">
    <citation type="submission" date="2018-12" db="EMBL/GenBank/DDBJ databases">
        <title>Dyella dinghuensis sp. nov. DHOA06 and Dyella choica sp. nov. 4M-K27, isolated from forest soil.</title>
        <authorList>
            <person name="Qiu L.-H."/>
            <person name="Gao Z.-H."/>
        </authorList>
    </citation>
    <scope>NUCLEOTIDE SEQUENCE [LARGE SCALE GENOMIC DNA]</scope>
    <source>
        <strain evidence="2 3">4M-K27</strain>
    </source>
</reference>
<organism evidence="2 3">
    <name type="scientific">Dyella choica</name>
    <dbReference type="NCBI Taxonomy" id="1927959"/>
    <lineage>
        <taxon>Bacteria</taxon>
        <taxon>Pseudomonadati</taxon>
        <taxon>Pseudomonadota</taxon>
        <taxon>Gammaproteobacteria</taxon>
        <taxon>Lysobacterales</taxon>
        <taxon>Rhodanobacteraceae</taxon>
        <taxon>Dyella</taxon>
    </lineage>
</organism>
<dbReference type="RefSeq" id="WP_126684128.1">
    <property type="nucleotide sequence ID" value="NZ_RYYV01000004.1"/>
</dbReference>
<feature type="compositionally biased region" description="Basic and acidic residues" evidence="1">
    <location>
        <begin position="64"/>
        <end position="78"/>
    </location>
</feature>
<sequence length="87" mass="9824">MPDHDETKVSPRGFAAMDERRRREVASLGGRIAHARGRAHRFTPEEARKAGQKGGSQISRNRKHMSELGRRSNSREDVPAATEETWT</sequence>
<accession>A0A432M867</accession>
<evidence type="ECO:0000313" key="2">
    <source>
        <dbReference type="EMBL" id="RUL77734.1"/>
    </source>
</evidence>
<dbReference type="OrthoDB" id="9814245at2"/>
<dbReference type="EMBL" id="RYYV01000004">
    <property type="protein sequence ID" value="RUL77734.1"/>
    <property type="molecule type" value="Genomic_DNA"/>
</dbReference>
<name>A0A432M867_9GAMM</name>